<dbReference type="InterPro" id="IPR045584">
    <property type="entry name" value="Pilin-like"/>
</dbReference>
<dbReference type="GO" id="GO:0043683">
    <property type="term" value="P:type IV pilus assembly"/>
    <property type="evidence" value="ECO:0007669"/>
    <property type="project" value="InterPro"/>
</dbReference>
<dbReference type="Pfam" id="PF07963">
    <property type="entry name" value="N_methyl"/>
    <property type="match status" value="1"/>
</dbReference>
<gene>
    <name evidence="2" type="ORF">VAPA_1c31700</name>
</gene>
<keyword evidence="1" id="KW-0472">Membrane</keyword>
<reference evidence="2 3" key="1">
    <citation type="submission" date="2012-10" db="EMBL/GenBank/DDBJ databases">
        <title>Genome sequence of Variovorax paradoxus B4.</title>
        <authorList>
            <person name="Schuldes J."/>
            <person name="Brandt U."/>
            <person name="Hiessl S."/>
            <person name="Wuebbeler J.H."/>
            <person name="Thuermer A."/>
            <person name="Steinbuechel A."/>
            <person name="Daniel R."/>
        </authorList>
    </citation>
    <scope>NUCLEOTIDE SEQUENCE [LARGE SCALE GENOMIC DNA]</scope>
    <source>
        <strain evidence="2 3">B4</strain>
    </source>
</reference>
<dbReference type="NCBIfam" id="TIGR02532">
    <property type="entry name" value="IV_pilin_GFxxxE"/>
    <property type="match status" value="1"/>
</dbReference>
<dbReference type="InterPro" id="IPR012902">
    <property type="entry name" value="N_methyl_site"/>
</dbReference>
<organism evidence="2 3">
    <name type="scientific">Variovorax paradoxus B4</name>
    <dbReference type="NCBI Taxonomy" id="1246301"/>
    <lineage>
        <taxon>Bacteria</taxon>
        <taxon>Pseudomonadati</taxon>
        <taxon>Pseudomonadota</taxon>
        <taxon>Betaproteobacteria</taxon>
        <taxon>Burkholderiales</taxon>
        <taxon>Comamonadaceae</taxon>
        <taxon>Variovorax</taxon>
    </lineage>
</organism>
<accession>T1XCH3</accession>
<keyword evidence="1" id="KW-0812">Transmembrane</keyword>
<dbReference type="AlphaFoldDB" id="T1XCH3"/>
<dbReference type="PANTHER" id="PTHR30093:SF47">
    <property type="entry name" value="TYPE IV PILUS NON-CORE MINOR PILIN PILE"/>
    <property type="match status" value="1"/>
</dbReference>
<keyword evidence="1" id="KW-1133">Transmembrane helix</keyword>
<proteinExistence type="predicted"/>
<sequence length="162" mass="17359">MTAQRAQAMNKYPDAQTHKGQMRSRGFTLVELMIVTAVIAILAAIAYPSYMRYVLRAKRADAKQQLLQAAQWTERYLTANGQYPPSTVALPAGPNQSPSSGTASYAISYAARTATTYTLRAEPKGASAADECGILTVNQQGVKLAAGLTSASNALVQACWNR</sequence>
<dbReference type="Gene3D" id="3.30.700.10">
    <property type="entry name" value="Glycoprotein, Type 4 Pilin"/>
    <property type="match status" value="1"/>
</dbReference>
<protein>
    <submittedName>
        <fullName evidence="2">Putative fimbrial protein pilin</fullName>
    </submittedName>
</protein>
<dbReference type="KEGG" id="vpd:VAPA_1c31700"/>
<dbReference type="PANTHER" id="PTHR30093">
    <property type="entry name" value="GENERAL SECRETION PATHWAY PROTEIN G"/>
    <property type="match status" value="1"/>
</dbReference>
<dbReference type="Proteomes" id="UP000016223">
    <property type="component" value="Chromosome 1"/>
</dbReference>
<evidence type="ECO:0000313" key="2">
    <source>
        <dbReference type="EMBL" id="AGU50258.1"/>
    </source>
</evidence>
<dbReference type="Pfam" id="PF16732">
    <property type="entry name" value="ComP_DUS"/>
    <property type="match status" value="1"/>
</dbReference>
<dbReference type="HOGENOM" id="CLU_091705_6_1_4"/>
<dbReference type="EMBL" id="CP003911">
    <property type="protein sequence ID" value="AGU50258.1"/>
    <property type="molecule type" value="Genomic_DNA"/>
</dbReference>
<dbReference type="InterPro" id="IPR031982">
    <property type="entry name" value="PilE-like"/>
</dbReference>
<dbReference type="SUPFAM" id="SSF54523">
    <property type="entry name" value="Pili subunits"/>
    <property type="match status" value="1"/>
</dbReference>
<name>T1XCH3_VARPD</name>
<dbReference type="PROSITE" id="PS00409">
    <property type="entry name" value="PROKAR_NTER_METHYL"/>
    <property type="match status" value="1"/>
</dbReference>
<feature type="transmembrane region" description="Helical" evidence="1">
    <location>
        <begin position="32"/>
        <end position="50"/>
    </location>
</feature>
<dbReference type="PATRIC" id="fig|1246301.3.peg.3205"/>
<evidence type="ECO:0000256" key="1">
    <source>
        <dbReference type="SAM" id="Phobius"/>
    </source>
</evidence>
<evidence type="ECO:0000313" key="3">
    <source>
        <dbReference type="Proteomes" id="UP000016223"/>
    </source>
</evidence>